<dbReference type="Proteomes" id="UP001221757">
    <property type="component" value="Unassembled WGS sequence"/>
</dbReference>
<dbReference type="EMBL" id="JARKIE010000128">
    <property type="protein sequence ID" value="KAJ7679737.1"/>
    <property type="molecule type" value="Genomic_DNA"/>
</dbReference>
<accession>A0AAD7G977</accession>
<protein>
    <submittedName>
        <fullName evidence="2">Uncharacterized protein</fullName>
    </submittedName>
</protein>
<reference evidence="2" key="1">
    <citation type="submission" date="2023-03" db="EMBL/GenBank/DDBJ databases">
        <title>Massive genome expansion in bonnet fungi (Mycena s.s.) driven by repeated elements and novel gene families across ecological guilds.</title>
        <authorList>
            <consortium name="Lawrence Berkeley National Laboratory"/>
            <person name="Harder C.B."/>
            <person name="Miyauchi S."/>
            <person name="Viragh M."/>
            <person name="Kuo A."/>
            <person name="Thoen E."/>
            <person name="Andreopoulos B."/>
            <person name="Lu D."/>
            <person name="Skrede I."/>
            <person name="Drula E."/>
            <person name="Henrissat B."/>
            <person name="Morin E."/>
            <person name="Kohler A."/>
            <person name="Barry K."/>
            <person name="LaButti K."/>
            <person name="Morin E."/>
            <person name="Salamov A."/>
            <person name="Lipzen A."/>
            <person name="Mereny Z."/>
            <person name="Hegedus B."/>
            <person name="Baldrian P."/>
            <person name="Stursova M."/>
            <person name="Weitz H."/>
            <person name="Taylor A."/>
            <person name="Grigoriev I.V."/>
            <person name="Nagy L.G."/>
            <person name="Martin F."/>
            <person name="Kauserud H."/>
        </authorList>
    </citation>
    <scope>NUCLEOTIDE SEQUENCE</scope>
    <source>
        <strain evidence="2">CBHHK067</strain>
    </source>
</reference>
<organism evidence="2 4">
    <name type="scientific">Mycena rosella</name>
    <name type="common">Pink bonnet</name>
    <name type="synonym">Agaricus rosellus</name>
    <dbReference type="NCBI Taxonomy" id="1033263"/>
    <lineage>
        <taxon>Eukaryota</taxon>
        <taxon>Fungi</taxon>
        <taxon>Dikarya</taxon>
        <taxon>Basidiomycota</taxon>
        <taxon>Agaricomycotina</taxon>
        <taxon>Agaricomycetes</taxon>
        <taxon>Agaricomycetidae</taxon>
        <taxon>Agaricales</taxon>
        <taxon>Marasmiineae</taxon>
        <taxon>Mycenaceae</taxon>
        <taxon>Mycena</taxon>
    </lineage>
</organism>
<gene>
    <name evidence="3" type="ORF">B0H17DRAFT_1190352</name>
    <name evidence="2" type="ORF">B0H17DRAFT_1206385</name>
</gene>
<name>A0AAD7G977_MYCRO</name>
<evidence type="ECO:0000313" key="3">
    <source>
        <dbReference type="EMBL" id="KAJ7710644.1"/>
    </source>
</evidence>
<feature type="chain" id="PRO_5042441881" evidence="1">
    <location>
        <begin position="20"/>
        <end position="97"/>
    </location>
</feature>
<evidence type="ECO:0000313" key="4">
    <source>
        <dbReference type="Proteomes" id="UP001221757"/>
    </source>
</evidence>
<keyword evidence="4" id="KW-1185">Reference proteome</keyword>
<sequence length="97" mass="10396">MLFKSFILVAVASVLPVQADYFKQFYYGDCTGTVNDYHTSAGCYNQAGASVQLSFPGCEVDFYSGKNCQGSVVLDTSATALCAEWGSITGESFKITC</sequence>
<comment type="caution">
    <text evidence="2">The sequence shown here is derived from an EMBL/GenBank/DDBJ whole genome shotgun (WGS) entry which is preliminary data.</text>
</comment>
<feature type="signal peptide" evidence="1">
    <location>
        <begin position="1"/>
        <end position="19"/>
    </location>
</feature>
<evidence type="ECO:0000313" key="2">
    <source>
        <dbReference type="EMBL" id="KAJ7679737.1"/>
    </source>
</evidence>
<evidence type="ECO:0000256" key="1">
    <source>
        <dbReference type="SAM" id="SignalP"/>
    </source>
</evidence>
<dbReference type="AlphaFoldDB" id="A0AAD7G977"/>
<proteinExistence type="predicted"/>
<dbReference type="EMBL" id="JARKIE010000001">
    <property type="protein sequence ID" value="KAJ7710644.1"/>
    <property type="molecule type" value="Genomic_DNA"/>
</dbReference>
<keyword evidence="1" id="KW-0732">Signal</keyword>